<dbReference type="GO" id="GO:0005739">
    <property type="term" value="C:mitochondrion"/>
    <property type="evidence" value="ECO:0007669"/>
    <property type="project" value="TreeGrafter"/>
</dbReference>
<feature type="region of interest" description="Disordered" evidence="2">
    <location>
        <begin position="108"/>
        <end position="139"/>
    </location>
</feature>
<evidence type="ECO:0008006" key="5">
    <source>
        <dbReference type="Google" id="ProtNLM"/>
    </source>
</evidence>
<proteinExistence type="inferred from homology"/>
<reference evidence="3" key="1">
    <citation type="submission" date="2020-08" db="EMBL/GenBank/DDBJ databases">
        <title>Genome sequencing and assembly of the red palm weevil Rhynchophorus ferrugineus.</title>
        <authorList>
            <person name="Dias G.B."/>
            <person name="Bergman C.M."/>
            <person name="Manee M."/>
        </authorList>
    </citation>
    <scope>NUCLEOTIDE SEQUENCE</scope>
    <source>
        <strain evidence="3">AA-2017</strain>
        <tissue evidence="3">Whole larva</tissue>
    </source>
</reference>
<dbReference type="PANTHER" id="PTHR32470:SF2">
    <property type="entry name" value="NADH DEHYDROGENASE [UBIQUINONE] 1 ALPHA SUBCOMPLEX ASSEMBLY FACTOR 2"/>
    <property type="match status" value="1"/>
</dbReference>
<dbReference type="EMBL" id="JAACXV010012979">
    <property type="protein sequence ID" value="KAF7274243.1"/>
    <property type="molecule type" value="Genomic_DNA"/>
</dbReference>
<name>A0A834M861_RHYFE</name>
<dbReference type="InterPro" id="IPR052618">
    <property type="entry name" value="ComplexI_NDUFA12"/>
</dbReference>
<protein>
    <recommendedName>
        <fullName evidence="5">NADH dehydrogenase [ubiquinone] 1 alpha subcomplex assembly factor 2</fullName>
    </recommendedName>
</protein>
<keyword evidence="4" id="KW-1185">Reference proteome</keyword>
<evidence type="ECO:0000256" key="1">
    <source>
        <dbReference type="ARBA" id="ARBA00007355"/>
    </source>
</evidence>
<dbReference type="InterPro" id="IPR007763">
    <property type="entry name" value="NDUFA12"/>
</dbReference>
<dbReference type="OrthoDB" id="10255576at2759"/>
<accession>A0A834M861</accession>
<dbReference type="GO" id="GO:0032981">
    <property type="term" value="P:mitochondrial respiratory chain complex I assembly"/>
    <property type="evidence" value="ECO:0007669"/>
    <property type="project" value="TreeGrafter"/>
</dbReference>
<evidence type="ECO:0000313" key="4">
    <source>
        <dbReference type="Proteomes" id="UP000625711"/>
    </source>
</evidence>
<evidence type="ECO:0000313" key="3">
    <source>
        <dbReference type="EMBL" id="KAF7274243.1"/>
    </source>
</evidence>
<organism evidence="3 4">
    <name type="scientific">Rhynchophorus ferrugineus</name>
    <name type="common">Red palm weevil</name>
    <name type="synonym">Curculio ferrugineus</name>
    <dbReference type="NCBI Taxonomy" id="354439"/>
    <lineage>
        <taxon>Eukaryota</taxon>
        <taxon>Metazoa</taxon>
        <taxon>Ecdysozoa</taxon>
        <taxon>Arthropoda</taxon>
        <taxon>Hexapoda</taxon>
        <taxon>Insecta</taxon>
        <taxon>Pterygota</taxon>
        <taxon>Neoptera</taxon>
        <taxon>Endopterygota</taxon>
        <taxon>Coleoptera</taxon>
        <taxon>Polyphaga</taxon>
        <taxon>Cucujiformia</taxon>
        <taxon>Curculionidae</taxon>
        <taxon>Dryophthorinae</taxon>
        <taxon>Rhynchophorus</taxon>
    </lineage>
</organism>
<dbReference type="PANTHER" id="PTHR32470">
    <property type="entry name" value="ADH DEHYDROGENASE [UBIQUINONE] 1 ALPHA SUBCOMPLEX ASSEMBLY FACTOR 2"/>
    <property type="match status" value="1"/>
</dbReference>
<dbReference type="AlphaFoldDB" id="A0A834M861"/>
<dbReference type="Pfam" id="PF05071">
    <property type="entry name" value="NDUFA12"/>
    <property type="match status" value="1"/>
</dbReference>
<evidence type="ECO:0000256" key="2">
    <source>
        <dbReference type="SAM" id="MobiDB-lite"/>
    </source>
</evidence>
<dbReference type="Proteomes" id="UP000625711">
    <property type="component" value="Unassembled WGS sequence"/>
</dbReference>
<comment type="caution">
    <text evidence="3">The sequence shown here is derived from an EMBL/GenBank/DDBJ whole genome shotgun (WGS) entry which is preliminary data.</text>
</comment>
<sequence length="139" mass="16229">MSQPSSRSVLKMIVTNFINSLKPRQFRGNHMGTDYFGNKYYEIPVNASSARSKPSRWFEPPEKDNFQQEIPAEWEAWLRGRRKVPPTEEELKRNLAIMQLKKKNAIEVEAKAGLPTPRQKGMESFPHRPEYERVPGEKK</sequence>
<comment type="similarity">
    <text evidence="1">Belongs to the complex I NDUFA12 subunit family.</text>
</comment>
<feature type="compositionally biased region" description="Basic and acidic residues" evidence="2">
    <location>
        <begin position="125"/>
        <end position="139"/>
    </location>
</feature>
<dbReference type="GO" id="GO:0045271">
    <property type="term" value="C:respiratory chain complex I"/>
    <property type="evidence" value="ECO:0007669"/>
    <property type="project" value="InterPro"/>
</dbReference>
<gene>
    <name evidence="3" type="ORF">GWI33_013082</name>
</gene>